<dbReference type="Gramene" id="Kaladp0015s0046.1.v1.1">
    <property type="protein sequence ID" value="Kaladp0015s0046.1.v1.1"/>
    <property type="gene ID" value="Kaladp0015s0046.v1.1"/>
</dbReference>
<dbReference type="NCBIfam" id="TIGR00756">
    <property type="entry name" value="PPR"/>
    <property type="match status" value="1"/>
</dbReference>
<dbReference type="InterPro" id="IPR011990">
    <property type="entry name" value="TPR-like_helical_dom_sf"/>
</dbReference>
<dbReference type="Proteomes" id="UP000594263">
    <property type="component" value="Unplaced"/>
</dbReference>
<dbReference type="AlphaFoldDB" id="A0A7N0SZA2"/>
<keyword evidence="3" id="KW-1185">Reference proteome</keyword>
<evidence type="ECO:0000313" key="2">
    <source>
        <dbReference type="EnsemblPlants" id="Kaladp0015s0046.1.v1.1"/>
    </source>
</evidence>
<reference evidence="2" key="1">
    <citation type="submission" date="2021-01" db="UniProtKB">
        <authorList>
            <consortium name="EnsemblPlants"/>
        </authorList>
    </citation>
    <scope>IDENTIFICATION</scope>
</reference>
<dbReference type="InterPro" id="IPR002885">
    <property type="entry name" value="PPR_rpt"/>
</dbReference>
<proteinExistence type="predicted"/>
<dbReference type="PANTHER" id="PTHR46862">
    <property type="entry name" value="OS07G0661900 PROTEIN"/>
    <property type="match status" value="1"/>
</dbReference>
<organism evidence="2 3">
    <name type="scientific">Kalanchoe fedtschenkoi</name>
    <name type="common">Lavender scallops</name>
    <name type="synonym">South American air plant</name>
    <dbReference type="NCBI Taxonomy" id="63787"/>
    <lineage>
        <taxon>Eukaryota</taxon>
        <taxon>Viridiplantae</taxon>
        <taxon>Streptophyta</taxon>
        <taxon>Embryophyta</taxon>
        <taxon>Tracheophyta</taxon>
        <taxon>Spermatophyta</taxon>
        <taxon>Magnoliopsida</taxon>
        <taxon>eudicotyledons</taxon>
        <taxon>Gunneridae</taxon>
        <taxon>Pentapetalae</taxon>
        <taxon>Saxifragales</taxon>
        <taxon>Crassulaceae</taxon>
        <taxon>Kalanchoe</taxon>
    </lineage>
</organism>
<dbReference type="Pfam" id="PF01535">
    <property type="entry name" value="PPR"/>
    <property type="match status" value="2"/>
</dbReference>
<dbReference type="EnsemblPlants" id="Kaladp0015s0046.1.v1.1">
    <property type="protein sequence ID" value="Kaladp0015s0046.1.v1.1"/>
    <property type="gene ID" value="Kaladp0015s0046.v1.1"/>
</dbReference>
<evidence type="ECO:0000256" key="1">
    <source>
        <dbReference type="ARBA" id="ARBA00022737"/>
    </source>
</evidence>
<keyword evidence="1" id="KW-0677">Repeat</keyword>
<protein>
    <recommendedName>
        <fullName evidence="4">Pentatricopeptide repeat-containing protein</fullName>
    </recommendedName>
</protein>
<dbReference type="PANTHER" id="PTHR46862:SF3">
    <property type="entry name" value="OS07G0661900 PROTEIN"/>
    <property type="match status" value="1"/>
</dbReference>
<evidence type="ECO:0000313" key="3">
    <source>
        <dbReference type="Proteomes" id="UP000594263"/>
    </source>
</evidence>
<accession>A0A7N0SZA2</accession>
<name>A0A7N0SZA2_KALFE</name>
<evidence type="ECO:0008006" key="4">
    <source>
        <dbReference type="Google" id="ProtNLM"/>
    </source>
</evidence>
<sequence>MSTRLHPVYLASVELSKPLKPHLWRNSFSYKYSIFSPGGLMPRLAAVGTMITRFVEGVDEKPKCRWIEIGSDVTREQKEAIGRLSPKLSKRCLAVLKQIICYSPERWSLEVMLASWAKIMKPRRTDWLVVLKKLKELDHPLYFQVAELALLEESFEPHIRDYTKIIHGYGKGSRLQDAENMLSVMNSRGFACDQVSLTAMIDMYSKAGHLRRAEETFDKIKLLANTI</sequence>
<dbReference type="Gene3D" id="1.25.40.10">
    <property type="entry name" value="Tetratricopeptide repeat domain"/>
    <property type="match status" value="1"/>
</dbReference>